<name>A0ACB9J3P9_9ASTR</name>
<reference evidence="1 2" key="2">
    <citation type="journal article" date="2022" name="Mol. Ecol. Resour.">
        <title>The genomes of chicory, endive, great burdock and yacon provide insights into Asteraceae paleo-polyploidization history and plant inulin production.</title>
        <authorList>
            <person name="Fan W."/>
            <person name="Wang S."/>
            <person name="Wang H."/>
            <person name="Wang A."/>
            <person name="Jiang F."/>
            <person name="Liu H."/>
            <person name="Zhao H."/>
            <person name="Xu D."/>
            <person name="Zhang Y."/>
        </authorList>
    </citation>
    <scope>NUCLEOTIDE SEQUENCE [LARGE SCALE GENOMIC DNA]</scope>
    <source>
        <strain evidence="2">cv. Yunnan</strain>
        <tissue evidence="1">Leaves</tissue>
    </source>
</reference>
<dbReference type="Proteomes" id="UP001056120">
    <property type="component" value="Linkage Group LG05"/>
</dbReference>
<gene>
    <name evidence="1" type="ORF">L1987_14390</name>
</gene>
<evidence type="ECO:0000313" key="2">
    <source>
        <dbReference type="Proteomes" id="UP001056120"/>
    </source>
</evidence>
<accession>A0ACB9J3P9</accession>
<sequence length="118" mass="13250">MHDPFTVHPQSADDDLGNHTLANGQNTNWSFCLHITLRTRFYAHFYWNSRTVFFDVYNYGLGYASPISSPVLDASPLSSPTSDSNKKKDEAVKNGSKKKRKVDLDLEGGEAKEVEDLP</sequence>
<protein>
    <submittedName>
        <fullName evidence="1">Uncharacterized protein</fullName>
    </submittedName>
</protein>
<reference evidence="2" key="1">
    <citation type="journal article" date="2022" name="Mol. Ecol. Resour.">
        <title>The genomes of chicory, endive, great burdock and yacon provide insights into Asteraceae palaeo-polyploidization history and plant inulin production.</title>
        <authorList>
            <person name="Fan W."/>
            <person name="Wang S."/>
            <person name="Wang H."/>
            <person name="Wang A."/>
            <person name="Jiang F."/>
            <person name="Liu H."/>
            <person name="Zhao H."/>
            <person name="Xu D."/>
            <person name="Zhang Y."/>
        </authorList>
    </citation>
    <scope>NUCLEOTIDE SEQUENCE [LARGE SCALE GENOMIC DNA]</scope>
    <source>
        <strain evidence="2">cv. Yunnan</strain>
    </source>
</reference>
<keyword evidence="2" id="KW-1185">Reference proteome</keyword>
<comment type="caution">
    <text evidence="1">The sequence shown here is derived from an EMBL/GenBank/DDBJ whole genome shotgun (WGS) entry which is preliminary data.</text>
</comment>
<proteinExistence type="predicted"/>
<organism evidence="1 2">
    <name type="scientific">Smallanthus sonchifolius</name>
    <dbReference type="NCBI Taxonomy" id="185202"/>
    <lineage>
        <taxon>Eukaryota</taxon>
        <taxon>Viridiplantae</taxon>
        <taxon>Streptophyta</taxon>
        <taxon>Embryophyta</taxon>
        <taxon>Tracheophyta</taxon>
        <taxon>Spermatophyta</taxon>
        <taxon>Magnoliopsida</taxon>
        <taxon>eudicotyledons</taxon>
        <taxon>Gunneridae</taxon>
        <taxon>Pentapetalae</taxon>
        <taxon>asterids</taxon>
        <taxon>campanulids</taxon>
        <taxon>Asterales</taxon>
        <taxon>Asteraceae</taxon>
        <taxon>Asteroideae</taxon>
        <taxon>Heliantheae alliance</taxon>
        <taxon>Millerieae</taxon>
        <taxon>Smallanthus</taxon>
    </lineage>
</organism>
<evidence type="ECO:0000313" key="1">
    <source>
        <dbReference type="EMBL" id="KAI3814746.1"/>
    </source>
</evidence>
<dbReference type="EMBL" id="CM042022">
    <property type="protein sequence ID" value="KAI3814746.1"/>
    <property type="molecule type" value="Genomic_DNA"/>
</dbReference>